<dbReference type="RefSeq" id="WP_239671934.1">
    <property type="nucleotide sequence ID" value="NZ_CP049742.1"/>
</dbReference>
<dbReference type="Proteomes" id="UP000593626">
    <property type="component" value="Chromosome"/>
</dbReference>
<accession>A0A7S8CC63</accession>
<organism evidence="1 2">
    <name type="scientific">Mangrovibacillus cuniculi</name>
    <dbReference type="NCBI Taxonomy" id="2593652"/>
    <lineage>
        <taxon>Bacteria</taxon>
        <taxon>Bacillati</taxon>
        <taxon>Bacillota</taxon>
        <taxon>Bacilli</taxon>
        <taxon>Bacillales</taxon>
        <taxon>Bacillaceae</taxon>
        <taxon>Mangrovibacillus</taxon>
    </lineage>
</organism>
<protein>
    <recommendedName>
        <fullName evidence="3">DUF4367 domain-containing protein</fullName>
    </recommendedName>
</protein>
<reference evidence="1 2" key="1">
    <citation type="submission" date="2019-07" db="EMBL/GenBank/DDBJ databases">
        <title>Genome sequence of 2 isolates from Red Sea Mangroves.</title>
        <authorList>
            <person name="Sefrji F."/>
            <person name="Michoud G."/>
            <person name="Merlino G."/>
            <person name="Daffonchio D."/>
        </authorList>
    </citation>
    <scope>NUCLEOTIDE SEQUENCE [LARGE SCALE GENOMIC DNA]</scope>
    <source>
        <strain evidence="1 2">R1DC41</strain>
    </source>
</reference>
<keyword evidence="2" id="KW-1185">Reference proteome</keyword>
<dbReference type="EMBL" id="CP049742">
    <property type="protein sequence ID" value="QPC47268.1"/>
    <property type="molecule type" value="Genomic_DNA"/>
</dbReference>
<evidence type="ECO:0008006" key="3">
    <source>
        <dbReference type="Google" id="ProtNLM"/>
    </source>
</evidence>
<dbReference type="AlphaFoldDB" id="A0A7S8CC63"/>
<sequence length="168" mass="18640">MLKGKGLFALLTILFLAGCQGSVEDQLKGSKSILEEPSTIEVAAPNESTEGLSFHLPSNVKIIETSPSNIILEGNNQTYIVFFNPFEDEFSKSLYEEEKSRRENVTLSTVKETDEGYYYSFIDSIEDDRYRIIIGRGGVKVTTESSGDTILSSVKTMVTMLRSSDVSK</sequence>
<name>A0A7S8CC63_9BACI</name>
<dbReference type="KEGG" id="mcui:G8O30_09930"/>
<evidence type="ECO:0000313" key="1">
    <source>
        <dbReference type="EMBL" id="QPC47268.1"/>
    </source>
</evidence>
<proteinExistence type="predicted"/>
<evidence type="ECO:0000313" key="2">
    <source>
        <dbReference type="Proteomes" id="UP000593626"/>
    </source>
</evidence>
<gene>
    <name evidence="1" type="ORF">G8O30_09930</name>
</gene>
<dbReference type="PROSITE" id="PS51257">
    <property type="entry name" value="PROKAR_LIPOPROTEIN"/>
    <property type="match status" value="1"/>
</dbReference>